<proteinExistence type="predicted"/>
<organism evidence="1 2">
    <name type="scientific">Desulfofustis limnaeus</name>
    <dbReference type="NCBI Taxonomy" id="2740163"/>
    <lineage>
        <taxon>Bacteria</taxon>
        <taxon>Pseudomonadati</taxon>
        <taxon>Thermodesulfobacteriota</taxon>
        <taxon>Desulfobulbia</taxon>
        <taxon>Desulfobulbales</taxon>
        <taxon>Desulfocapsaceae</taxon>
        <taxon>Desulfofustis</taxon>
    </lineage>
</organism>
<evidence type="ECO:0000313" key="1">
    <source>
        <dbReference type="EMBL" id="BDD89061.1"/>
    </source>
</evidence>
<dbReference type="RefSeq" id="WP_284152387.1">
    <property type="nucleotide sequence ID" value="NZ_AP025516.1"/>
</dbReference>
<name>A0ABM7WDL2_9BACT</name>
<dbReference type="Proteomes" id="UP000830055">
    <property type="component" value="Chromosome"/>
</dbReference>
<keyword evidence="2" id="KW-1185">Reference proteome</keyword>
<dbReference type="EMBL" id="AP025516">
    <property type="protein sequence ID" value="BDD89061.1"/>
    <property type="molecule type" value="Genomic_DNA"/>
</dbReference>
<dbReference type="PROSITE" id="PS51257">
    <property type="entry name" value="PROKAR_LIPOPROTEIN"/>
    <property type="match status" value="1"/>
</dbReference>
<gene>
    <name evidence="1" type="ORF">DPPLL_34260</name>
</gene>
<evidence type="ECO:0000313" key="2">
    <source>
        <dbReference type="Proteomes" id="UP000830055"/>
    </source>
</evidence>
<accession>A0ABM7WDL2</accession>
<sequence length="141" mass="15683">MRPVEQPALVKAFVQHTLGCGCPETVFTSMLTEVFTPPDLPDVSIRRLLIGKRLLIYLLPSDGERSLPAGRLADIAGCAQKERDSHGYNRVRLVVPSTRVEQDRVALARFFAERFGSDEKLHLHVLDRHHCPVITAAGNDS</sequence>
<reference evidence="1 2" key="1">
    <citation type="submission" date="2022-01" db="EMBL/GenBank/DDBJ databases">
        <title>Desulfofustis limnae sp. nov., a novel mesophilic sulfate-reducing bacterium isolated from marsh soil.</title>
        <authorList>
            <person name="Watanabe M."/>
            <person name="Takahashi A."/>
            <person name="Kojima H."/>
            <person name="Fukui M."/>
        </authorList>
    </citation>
    <scope>NUCLEOTIDE SEQUENCE [LARGE SCALE GENOMIC DNA]</scope>
    <source>
        <strain evidence="1 2">PPLL</strain>
    </source>
</reference>
<protein>
    <submittedName>
        <fullName evidence="1">Uncharacterized protein</fullName>
    </submittedName>
</protein>